<evidence type="ECO:0000313" key="2">
    <source>
        <dbReference type="Proteomes" id="UP000479190"/>
    </source>
</evidence>
<dbReference type="AlphaFoldDB" id="A0A6H5I362"/>
<keyword evidence="2" id="KW-1185">Reference proteome</keyword>
<gene>
    <name evidence="1" type="ORF">TBRA_LOCUS1499</name>
</gene>
<dbReference type="EMBL" id="CADCXV010000314">
    <property type="protein sequence ID" value="CAB0029462.1"/>
    <property type="molecule type" value="Genomic_DNA"/>
</dbReference>
<proteinExistence type="predicted"/>
<reference evidence="1 2" key="1">
    <citation type="submission" date="2020-02" db="EMBL/GenBank/DDBJ databases">
        <authorList>
            <person name="Ferguson B K."/>
        </authorList>
    </citation>
    <scope>NUCLEOTIDE SEQUENCE [LARGE SCALE GENOMIC DNA]</scope>
</reference>
<protein>
    <submittedName>
        <fullName evidence="1">Uncharacterized protein</fullName>
    </submittedName>
</protein>
<evidence type="ECO:0000313" key="1">
    <source>
        <dbReference type="EMBL" id="CAB0029462.1"/>
    </source>
</evidence>
<name>A0A6H5I362_9HYME</name>
<accession>A0A6H5I362</accession>
<sequence length="292" mass="31830">MELPCGPVKVGVCPVISSTTSRAESASRRATPRARSCGLSALAVAASPRTPSSSVPRADRVLHAFPQLQHHSAGGTTSDALHRLADRLLERRFRVQLPQDVGRTLFVPAALTTIASGLRRTLRCRGLEGCEPRSTSPAWWASRRRPRSSFHDREGLLADCGVVVAVKTTCSCAWGRVARFSAATTSAAMLRAAFFSFSRTAWRQPPLPSCEEERERGILAIRRSLHYSFGDDRHWGRRNSPSPETTAARSAAKMTSAVFSSGSLLLESACRSSSPADMAVKSCRRRLREDRA</sequence>
<organism evidence="1 2">
    <name type="scientific">Trichogramma brassicae</name>
    <dbReference type="NCBI Taxonomy" id="86971"/>
    <lineage>
        <taxon>Eukaryota</taxon>
        <taxon>Metazoa</taxon>
        <taxon>Ecdysozoa</taxon>
        <taxon>Arthropoda</taxon>
        <taxon>Hexapoda</taxon>
        <taxon>Insecta</taxon>
        <taxon>Pterygota</taxon>
        <taxon>Neoptera</taxon>
        <taxon>Endopterygota</taxon>
        <taxon>Hymenoptera</taxon>
        <taxon>Apocrita</taxon>
        <taxon>Proctotrupomorpha</taxon>
        <taxon>Chalcidoidea</taxon>
        <taxon>Trichogrammatidae</taxon>
        <taxon>Trichogramma</taxon>
    </lineage>
</organism>
<dbReference type="Proteomes" id="UP000479190">
    <property type="component" value="Unassembled WGS sequence"/>
</dbReference>